<name>A0AA87MQI3_9LEPT</name>
<accession>A0AA87MQI3</accession>
<dbReference type="EMBL" id="AKWM02000014">
    <property type="protein sequence ID" value="EKS01542.1"/>
    <property type="molecule type" value="Genomic_DNA"/>
</dbReference>
<dbReference type="AlphaFoldDB" id="A0AA87MQI3"/>
<reference evidence="1 2" key="1">
    <citation type="journal article" date="2014" name="Int. J. Syst. Evol. Microbiol.">
        <title>Leptospira mayottensis sp. nov., a pathogenic species of the genus Leptospira isolated from humans.</title>
        <authorList>
            <person name="Bourhy P."/>
            <person name="Collet L."/>
            <person name="Brisse S."/>
            <person name="Picardeau M."/>
        </authorList>
    </citation>
    <scope>NUCLEOTIDE SEQUENCE [LARGE SCALE GENOMIC DNA]</scope>
    <source>
        <strain evidence="1 2">200901122</strain>
    </source>
</reference>
<evidence type="ECO:0000313" key="1">
    <source>
        <dbReference type="EMBL" id="EKS01542.1"/>
    </source>
</evidence>
<protein>
    <submittedName>
        <fullName evidence="1">Uncharacterized protein</fullName>
    </submittedName>
</protein>
<sequence length="61" mass="7352">MIVSVFHAVLKKIDSIFLMFSANCVRFLYFISQSFSPYIQDYYNPSRFYLECPLNKLWDKL</sequence>
<dbReference type="Proteomes" id="UP000001343">
    <property type="component" value="Unassembled WGS sequence"/>
</dbReference>
<comment type="caution">
    <text evidence="1">The sequence shown here is derived from an EMBL/GenBank/DDBJ whole genome shotgun (WGS) entry which is preliminary data.</text>
</comment>
<gene>
    <name evidence="1" type="ORF">LEP1GSC125_4281</name>
</gene>
<evidence type="ECO:0000313" key="2">
    <source>
        <dbReference type="Proteomes" id="UP000001343"/>
    </source>
</evidence>
<organism evidence="1 2">
    <name type="scientific">Leptospira mayottensis 200901122</name>
    <dbReference type="NCBI Taxonomy" id="1193010"/>
    <lineage>
        <taxon>Bacteria</taxon>
        <taxon>Pseudomonadati</taxon>
        <taxon>Spirochaetota</taxon>
        <taxon>Spirochaetia</taxon>
        <taxon>Leptospirales</taxon>
        <taxon>Leptospiraceae</taxon>
        <taxon>Leptospira</taxon>
    </lineage>
</organism>
<proteinExistence type="predicted"/>